<gene>
    <name evidence="1" type="ORF">EVAR_44755_1</name>
</gene>
<evidence type="ECO:0000313" key="1">
    <source>
        <dbReference type="EMBL" id="GBP62515.1"/>
    </source>
</evidence>
<dbReference type="Proteomes" id="UP000299102">
    <property type="component" value="Unassembled WGS sequence"/>
</dbReference>
<accession>A0A4C1XJY2</accession>
<dbReference type="OrthoDB" id="6624721at2759"/>
<sequence>MGLVQEVTNCKEWTQPWISTNEKKLAKSMLDRAHYRNPKPLLQRNALQMRKIDILECPSCPRKAEDAKHMFFVCPRFNSQPDGLETILNQRIQPETLVEAMLSTKAAWNATNTFATEVLTDLRSIEKRKARDSN</sequence>
<proteinExistence type="predicted"/>
<keyword evidence="2" id="KW-1185">Reference proteome</keyword>
<dbReference type="EMBL" id="BGZK01000842">
    <property type="protein sequence ID" value="GBP62515.1"/>
    <property type="molecule type" value="Genomic_DNA"/>
</dbReference>
<organism evidence="1 2">
    <name type="scientific">Eumeta variegata</name>
    <name type="common">Bagworm moth</name>
    <name type="synonym">Eumeta japonica</name>
    <dbReference type="NCBI Taxonomy" id="151549"/>
    <lineage>
        <taxon>Eukaryota</taxon>
        <taxon>Metazoa</taxon>
        <taxon>Ecdysozoa</taxon>
        <taxon>Arthropoda</taxon>
        <taxon>Hexapoda</taxon>
        <taxon>Insecta</taxon>
        <taxon>Pterygota</taxon>
        <taxon>Neoptera</taxon>
        <taxon>Endopterygota</taxon>
        <taxon>Lepidoptera</taxon>
        <taxon>Glossata</taxon>
        <taxon>Ditrysia</taxon>
        <taxon>Tineoidea</taxon>
        <taxon>Psychidae</taxon>
        <taxon>Oiketicinae</taxon>
        <taxon>Eumeta</taxon>
    </lineage>
</organism>
<protein>
    <submittedName>
        <fullName evidence="1">Uncharacterized protein</fullName>
    </submittedName>
</protein>
<evidence type="ECO:0000313" key="2">
    <source>
        <dbReference type="Proteomes" id="UP000299102"/>
    </source>
</evidence>
<comment type="caution">
    <text evidence="1">The sequence shown here is derived from an EMBL/GenBank/DDBJ whole genome shotgun (WGS) entry which is preliminary data.</text>
</comment>
<name>A0A4C1XJY2_EUMVA</name>
<dbReference type="AlphaFoldDB" id="A0A4C1XJY2"/>
<reference evidence="1 2" key="1">
    <citation type="journal article" date="2019" name="Commun. Biol.">
        <title>The bagworm genome reveals a unique fibroin gene that provides high tensile strength.</title>
        <authorList>
            <person name="Kono N."/>
            <person name="Nakamura H."/>
            <person name="Ohtoshi R."/>
            <person name="Tomita M."/>
            <person name="Numata K."/>
            <person name="Arakawa K."/>
        </authorList>
    </citation>
    <scope>NUCLEOTIDE SEQUENCE [LARGE SCALE GENOMIC DNA]</scope>
</reference>